<evidence type="ECO:0000313" key="4">
    <source>
        <dbReference type="Proteomes" id="UP001614394"/>
    </source>
</evidence>
<dbReference type="InterPro" id="IPR029063">
    <property type="entry name" value="SAM-dependent_MTases_sf"/>
</dbReference>
<dbReference type="GO" id="GO:0008168">
    <property type="term" value="F:methyltransferase activity"/>
    <property type="evidence" value="ECO:0007669"/>
    <property type="project" value="UniProtKB-KW"/>
</dbReference>
<dbReference type="EMBL" id="JBITYG010000006">
    <property type="protein sequence ID" value="MFI9103248.1"/>
    <property type="molecule type" value="Genomic_DNA"/>
</dbReference>
<gene>
    <name evidence="3" type="ORF">ACIGXA_22265</name>
</gene>
<evidence type="ECO:0000313" key="3">
    <source>
        <dbReference type="EMBL" id="MFI9103248.1"/>
    </source>
</evidence>
<dbReference type="Proteomes" id="UP001614394">
    <property type="component" value="Unassembled WGS sequence"/>
</dbReference>
<keyword evidence="1 3" id="KW-0489">Methyltransferase</keyword>
<reference evidence="3 4" key="1">
    <citation type="submission" date="2024-10" db="EMBL/GenBank/DDBJ databases">
        <title>The Natural Products Discovery Center: Release of the First 8490 Sequenced Strains for Exploring Actinobacteria Biosynthetic Diversity.</title>
        <authorList>
            <person name="Kalkreuter E."/>
            <person name="Kautsar S.A."/>
            <person name="Yang D."/>
            <person name="Bader C.D."/>
            <person name="Teijaro C.N."/>
            <person name="Fluegel L."/>
            <person name="Davis C.M."/>
            <person name="Simpson J.R."/>
            <person name="Lauterbach L."/>
            <person name="Steele A.D."/>
            <person name="Gui C."/>
            <person name="Meng S."/>
            <person name="Li G."/>
            <person name="Viehrig K."/>
            <person name="Ye F."/>
            <person name="Su P."/>
            <person name="Kiefer A.F."/>
            <person name="Nichols A."/>
            <person name="Cepeda A.J."/>
            <person name="Yan W."/>
            <person name="Fan B."/>
            <person name="Jiang Y."/>
            <person name="Adhikari A."/>
            <person name="Zheng C.-J."/>
            <person name="Schuster L."/>
            <person name="Cowan T.M."/>
            <person name="Smanski M.J."/>
            <person name="Chevrette M.G."/>
            <person name="De Carvalho L.P.S."/>
            <person name="Shen B."/>
        </authorList>
    </citation>
    <scope>NUCLEOTIDE SEQUENCE [LARGE SCALE GENOMIC DNA]</scope>
    <source>
        <strain evidence="3 4">NPDC053399</strain>
    </source>
</reference>
<protein>
    <submittedName>
        <fullName evidence="3">Class I SAM-dependent methyltransferase</fullName>
        <ecNumber evidence="3">2.1.1.-</ecNumber>
    </submittedName>
</protein>
<accession>A0ABW8CAW3</accession>
<dbReference type="SUPFAM" id="SSF53335">
    <property type="entry name" value="S-adenosyl-L-methionine-dependent methyltransferases"/>
    <property type="match status" value="1"/>
</dbReference>
<name>A0ABW8CAW3_9ACTN</name>
<dbReference type="PANTHER" id="PTHR43619">
    <property type="entry name" value="S-ADENOSYL-L-METHIONINE-DEPENDENT METHYLTRANSFERASE YKTD-RELATED"/>
    <property type="match status" value="1"/>
</dbReference>
<evidence type="ECO:0000256" key="1">
    <source>
        <dbReference type="ARBA" id="ARBA00022603"/>
    </source>
</evidence>
<dbReference type="Gene3D" id="3.40.50.150">
    <property type="entry name" value="Vaccinia Virus protein VP39"/>
    <property type="match status" value="1"/>
</dbReference>
<dbReference type="RefSeq" id="WP_399651982.1">
    <property type="nucleotide sequence ID" value="NZ_JBITYG010000006.1"/>
</dbReference>
<dbReference type="GO" id="GO:0032259">
    <property type="term" value="P:methylation"/>
    <property type="evidence" value="ECO:0007669"/>
    <property type="project" value="UniProtKB-KW"/>
</dbReference>
<dbReference type="InterPro" id="IPR007213">
    <property type="entry name" value="Ppm1/Ppm2/Tcmp"/>
</dbReference>
<organism evidence="3 4">
    <name type="scientific">Streptomyces fildesensis</name>
    <dbReference type="NCBI Taxonomy" id="375757"/>
    <lineage>
        <taxon>Bacteria</taxon>
        <taxon>Bacillati</taxon>
        <taxon>Actinomycetota</taxon>
        <taxon>Actinomycetes</taxon>
        <taxon>Kitasatosporales</taxon>
        <taxon>Streptomycetaceae</taxon>
        <taxon>Streptomyces</taxon>
    </lineage>
</organism>
<dbReference type="PANTHER" id="PTHR43619:SF2">
    <property type="entry name" value="S-ADENOSYL-L-METHIONINE-DEPENDENT METHYLTRANSFERASES SUPERFAMILY PROTEIN"/>
    <property type="match status" value="1"/>
</dbReference>
<evidence type="ECO:0000256" key="2">
    <source>
        <dbReference type="ARBA" id="ARBA00022679"/>
    </source>
</evidence>
<dbReference type="EC" id="2.1.1.-" evidence="3"/>
<comment type="caution">
    <text evidence="3">The sequence shown here is derived from an EMBL/GenBank/DDBJ whole genome shotgun (WGS) entry which is preliminary data.</text>
</comment>
<keyword evidence="2 3" id="KW-0808">Transferase</keyword>
<proteinExistence type="predicted"/>
<dbReference type="Pfam" id="PF04072">
    <property type="entry name" value="LCM"/>
    <property type="match status" value="1"/>
</dbReference>
<sequence length="309" mass="33117">MNTSARAASRTAVLVCQGRAAADGRAATSRFADPVATRLLRVAERAPVNEVRAGTPPQGWQARTTYESVRACAEVVVPRTVAIDEALRTRMTGQLVILGAGLDTRAWRLPELTQTDVWEVDHPASQQDKRARLTEATDVDVDVDVHAVRGPDEDAALPALARSVRFTPVDFAVDDLGAALDAAGHDPSAPTTWLWEGVVPYLTRAEVRATVAAVAVRTVPGSALIVNYQAPSVKAAAGRLLTRVLGSSLTSGEPWRSLWKPRRMASLLAQYDLRVVSDDTLLALTHALAGPARGRTSLRSGRVAVAERR</sequence>
<keyword evidence="4" id="KW-1185">Reference proteome</keyword>